<dbReference type="CDD" id="cd01080">
    <property type="entry name" value="NAD_bind_m-THF_DH_Cyclohyd"/>
    <property type="match status" value="1"/>
</dbReference>
<proteinExistence type="inferred from homology"/>
<comment type="similarity">
    <text evidence="12">Belongs to the tetrahydrofolate dehydrogenase/cyclohydrolase family.</text>
</comment>
<dbReference type="HAMAP" id="MF_01576">
    <property type="entry name" value="THF_DHG_CYH"/>
    <property type="match status" value="1"/>
</dbReference>
<comment type="pathway">
    <text evidence="1 12">One-carbon metabolism; tetrahydrofolate interconversion.</text>
</comment>
<evidence type="ECO:0000259" key="14">
    <source>
        <dbReference type="Pfam" id="PF02882"/>
    </source>
</evidence>
<evidence type="ECO:0000256" key="7">
    <source>
        <dbReference type="ARBA" id="ARBA00022857"/>
    </source>
</evidence>
<dbReference type="FunFam" id="3.40.50.10860:FF:000005">
    <property type="entry name" value="C-1-tetrahydrofolate synthase, cytoplasmic, putative"/>
    <property type="match status" value="1"/>
</dbReference>
<gene>
    <name evidence="12 15" type="primary">folD</name>
    <name evidence="15" type="ORF">CSEC_2182</name>
</gene>
<dbReference type="EMBL" id="CCEJ010000011">
    <property type="protein sequence ID" value="CDR34988.1"/>
    <property type="molecule type" value="Genomic_DNA"/>
</dbReference>
<dbReference type="AlphaFoldDB" id="A0A090D367"/>
<feature type="domain" description="Tetrahydrofolate dehydrogenase/cyclohydrolase catalytic" evidence="13">
    <location>
        <begin position="3"/>
        <end position="115"/>
    </location>
</feature>
<evidence type="ECO:0000256" key="10">
    <source>
        <dbReference type="ARBA" id="ARBA00023167"/>
    </source>
</evidence>
<accession>A0A090D367</accession>
<comment type="caution">
    <text evidence="12">Lacks conserved residue(s) required for the propagation of feature annotation.</text>
</comment>
<keyword evidence="8 12" id="KW-0560">Oxidoreductase</keyword>
<evidence type="ECO:0000259" key="13">
    <source>
        <dbReference type="Pfam" id="PF00763"/>
    </source>
</evidence>
<dbReference type="Pfam" id="PF02882">
    <property type="entry name" value="THF_DHG_CYH_C"/>
    <property type="match status" value="1"/>
</dbReference>
<evidence type="ECO:0000256" key="5">
    <source>
        <dbReference type="ARBA" id="ARBA00022755"/>
    </source>
</evidence>
<dbReference type="Proteomes" id="UP000031552">
    <property type="component" value="Unassembled WGS sequence"/>
</dbReference>
<keyword evidence="9 12" id="KW-0368">Histidine biosynthesis</keyword>
<dbReference type="PROSITE" id="PS00767">
    <property type="entry name" value="THF_DHG_CYH_2"/>
    <property type="match status" value="1"/>
</dbReference>
<keyword evidence="3 12" id="KW-0554">One-carbon metabolism</keyword>
<dbReference type="PANTHER" id="PTHR48099">
    <property type="entry name" value="C-1-TETRAHYDROFOLATE SYNTHASE, CYTOPLASMIC-RELATED"/>
    <property type="match status" value="1"/>
</dbReference>
<keyword evidence="10 12" id="KW-0486">Methionine biosynthesis</keyword>
<dbReference type="FunFam" id="3.40.50.720:FF:000189">
    <property type="entry name" value="Bifunctional protein FolD"/>
    <property type="match status" value="1"/>
</dbReference>
<evidence type="ECO:0000256" key="3">
    <source>
        <dbReference type="ARBA" id="ARBA00022563"/>
    </source>
</evidence>
<evidence type="ECO:0000256" key="2">
    <source>
        <dbReference type="ARBA" id="ARBA00011738"/>
    </source>
</evidence>
<dbReference type="STRING" id="1437425.CSEC_2182"/>
<dbReference type="InterPro" id="IPR020630">
    <property type="entry name" value="THF_DH/CycHdrlase_cat_dom"/>
</dbReference>
<dbReference type="SUPFAM" id="SSF51735">
    <property type="entry name" value="NAD(P)-binding Rossmann-fold domains"/>
    <property type="match status" value="1"/>
</dbReference>
<keyword evidence="11 12" id="KW-0511">Multifunctional enzyme</keyword>
<keyword evidence="4 12" id="KW-0028">Amino-acid biosynthesis</keyword>
<dbReference type="GO" id="GO:0005829">
    <property type="term" value="C:cytosol"/>
    <property type="evidence" value="ECO:0007669"/>
    <property type="project" value="TreeGrafter"/>
</dbReference>
<dbReference type="EC" id="1.5.1.5" evidence="12"/>
<dbReference type="eggNOG" id="COG0190">
    <property type="taxonomic scope" value="Bacteria"/>
</dbReference>
<reference evidence="15" key="2">
    <citation type="submission" date="2014-09" db="EMBL/GenBank/DDBJ databases">
        <title>Criblamydia sequanensis harbors a mega-plasmid encoding arsenite resistance.</title>
        <authorList>
            <person name="Bertelli C."/>
            <person name="Goesmann A."/>
            <person name="Greub G."/>
        </authorList>
    </citation>
    <scope>NUCLEOTIDE SEQUENCE [LARGE SCALE GENOMIC DNA]</scope>
    <source>
        <strain evidence="15">CRIB-18</strain>
    </source>
</reference>
<sequence>MLIQGSTISHNYLQSFKTAVSELLLRKPGLAVVLVGNDPASAIYVDRKIKACEVVGVLSFKRSLPENISEKDLLLEIQKLNNDPLVDGILVQLPLPPHIDSNKVISFIDPNKDVDGFHPLNMGKLLIGDTSGFVPCTPLGIKLLLEETLGNINGKHVVIIGRSIVVGKPLAALLMQREANLNCTVTVINRFSQNLKEITREADILIPAVGKPNFVTSDMVKEGATVIDVGINRIEDPQAKKGYRIVGDVDFTNVHPICEHITPVPGGVGPMTIAMLIHNTLKGFHLHNK</sequence>
<name>A0A090D367_9BACT</name>
<keyword evidence="16" id="KW-1185">Reference proteome</keyword>
<comment type="function">
    <text evidence="12">Catalyzes the oxidation of 5,10-methylenetetrahydrofolate to 5,10-methenyltetrahydrofolate and then the hydrolysis of 5,10-methenyltetrahydrofolate to 10-formyltetrahydrofolate.</text>
</comment>
<dbReference type="GO" id="GO:0000105">
    <property type="term" value="P:L-histidine biosynthetic process"/>
    <property type="evidence" value="ECO:0007669"/>
    <property type="project" value="UniProtKB-KW"/>
</dbReference>
<evidence type="ECO:0000313" key="15">
    <source>
        <dbReference type="EMBL" id="CDR34988.1"/>
    </source>
</evidence>
<dbReference type="InterPro" id="IPR020867">
    <property type="entry name" value="THF_DH/CycHdrlase_CS"/>
</dbReference>
<dbReference type="EC" id="3.5.4.9" evidence="12"/>
<evidence type="ECO:0000256" key="12">
    <source>
        <dbReference type="HAMAP-Rule" id="MF_01576"/>
    </source>
</evidence>
<comment type="subunit">
    <text evidence="2 12">Homodimer.</text>
</comment>
<dbReference type="GO" id="GO:0004477">
    <property type="term" value="F:methenyltetrahydrofolate cyclohydrolase activity"/>
    <property type="evidence" value="ECO:0007669"/>
    <property type="project" value="UniProtKB-UniRule"/>
</dbReference>
<keyword evidence="5 12" id="KW-0658">Purine biosynthesis</keyword>
<dbReference type="PROSITE" id="PS00766">
    <property type="entry name" value="THF_DHG_CYH_1"/>
    <property type="match status" value="1"/>
</dbReference>
<evidence type="ECO:0000256" key="11">
    <source>
        <dbReference type="ARBA" id="ARBA00023268"/>
    </source>
</evidence>
<evidence type="ECO:0000256" key="4">
    <source>
        <dbReference type="ARBA" id="ARBA00022605"/>
    </source>
</evidence>
<dbReference type="InterPro" id="IPR036291">
    <property type="entry name" value="NAD(P)-bd_dom_sf"/>
</dbReference>
<dbReference type="Gene3D" id="3.40.50.10860">
    <property type="entry name" value="Leucine Dehydrogenase, chain A, domain 1"/>
    <property type="match status" value="1"/>
</dbReference>
<comment type="catalytic activity">
    <reaction evidence="12">
        <text>(6R)-5,10-methylene-5,6,7,8-tetrahydrofolate + NADP(+) = (6R)-5,10-methenyltetrahydrofolate + NADPH</text>
        <dbReference type="Rhea" id="RHEA:22812"/>
        <dbReference type="ChEBI" id="CHEBI:15636"/>
        <dbReference type="ChEBI" id="CHEBI:57455"/>
        <dbReference type="ChEBI" id="CHEBI:57783"/>
        <dbReference type="ChEBI" id="CHEBI:58349"/>
        <dbReference type="EC" id="1.5.1.5"/>
    </reaction>
</comment>
<dbReference type="GO" id="GO:0035999">
    <property type="term" value="P:tetrahydrofolate interconversion"/>
    <property type="evidence" value="ECO:0007669"/>
    <property type="project" value="UniProtKB-UniRule"/>
</dbReference>
<dbReference type="PANTHER" id="PTHR48099:SF5">
    <property type="entry name" value="C-1-TETRAHYDROFOLATE SYNTHASE, CYTOPLASMIC"/>
    <property type="match status" value="1"/>
</dbReference>
<dbReference type="InterPro" id="IPR046346">
    <property type="entry name" value="Aminoacid_DH-like_N_sf"/>
</dbReference>
<dbReference type="GO" id="GO:0009086">
    <property type="term" value="P:methionine biosynthetic process"/>
    <property type="evidence" value="ECO:0007669"/>
    <property type="project" value="UniProtKB-KW"/>
</dbReference>
<protein>
    <recommendedName>
        <fullName evidence="12">Bifunctional protein FolD</fullName>
    </recommendedName>
    <domain>
        <recommendedName>
            <fullName evidence="12">Methylenetetrahydrofolate dehydrogenase</fullName>
            <ecNumber evidence="12">1.5.1.5</ecNumber>
        </recommendedName>
    </domain>
    <domain>
        <recommendedName>
            <fullName evidence="12">Methenyltetrahydrofolate cyclohydrolase</fullName>
            <ecNumber evidence="12">3.5.4.9</ecNumber>
        </recommendedName>
    </domain>
</protein>
<reference evidence="15" key="1">
    <citation type="submission" date="2013-12" db="EMBL/GenBank/DDBJ databases">
        <authorList>
            <person name="Linke B."/>
        </authorList>
    </citation>
    <scope>NUCLEOTIDE SEQUENCE [LARGE SCALE GENOMIC DNA]</scope>
    <source>
        <strain evidence="15">CRIB-18</strain>
    </source>
</reference>
<keyword evidence="6 12" id="KW-0378">Hydrolase</keyword>
<dbReference type="InterPro" id="IPR020631">
    <property type="entry name" value="THF_DH/CycHdrlase_NAD-bd_dom"/>
</dbReference>
<comment type="catalytic activity">
    <reaction evidence="12">
        <text>(6R)-5,10-methenyltetrahydrofolate + H2O = (6R)-10-formyltetrahydrofolate + H(+)</text>
        <dbReference type="Rhea" id="RHEA:23700"/>
        <dbReference type="ChEBI" id="CHEBI:15377"/>
        <dbReference type="ChEBI" id="CHEBI:15378"/>
        <dbReference type="ChEBI" id="CHEBI:57455"/>
        <dbReference type="ChEBI" id="CHEBI:195366"/>
        <dbReference type="EC" id="3.5.4.9"/>
    </reaction>
</comment>
<evidence type="ECO:0000256" key="8">
    <source>
        <dbReference type="ARBA" id="ARBA00023002"/>
    </source>
</evidence>
<dbReference type="Gene3D" id="3.40.50.720">
    <property type="entry name" value="NAD(P)-binding Rossmann-like Domain"/>
    <property type="match status" value="1"/>
</dbReference>
<feature type="binding site" evidence="12">
    <location>
        <position position="231"/>
    </location>
    <ligand>
        <name>NADP(+)</name>
        <dbReference type="ChEBI" id="CHEBI:58349"/>
    </ligand>
</feature>
<dbReference type="UniPathway" id="UPA00193"/>
<evidence type="ECO:0000256" key="6">
    <source>
        <dbReference type="ARBA" id="ARBA00022801"/>
    </source>
</evidence>
<dbReference type="PRINTS" id="PR00085">
    <property type="entry name" value="THFDHDRGNASE"/>
</dbReference>
<dbReference type="OrthoDB" id="9803580at2"/>
<feature type="binding site" evidence="12">
    <location>
        <begin position="161"/>
        <end position="163"/>
    </location>
    <ligand>
        <name>NADP(+)</name>
        <dbReference type="ChEBI" id="CHEBI:58349"/>
    </ligand>
</feature>
<evidence type="ECO:0000313" key="16">
    <source>
        <dbReference type="Proteomes" id="UP000031552"/>
    </source>
</evidence>
<dbReference type="RefSeq" id="WP_041018541.1">
    <property type="nucleotide sequence ID" value="NZ_CCEJ010000011.1"/>
</dbReference>
<dbReference type="Pfam" id="PF00763">
    <property type="entry name" value="THF_DHG_CYH"/>
    <property type="match status" value="1"/>
</dbReference>
<feature type="domain" description="Tetrahydrofolate dehydrogenase/cyclohydrolase NAD(P)-binding" evidence="14">
    <location>
        <begin position="135"/>
        <end position="285"/>
    </location>
</feature>
<comment type="caution">
    <text evidence="15">The sequence shown here is derived from an EMBL/GenBank/DDBJ whole genome shotgun (WGS) entry which is preliminary data.</text>
</comment>
<dbReference type="GO" id="GO:0004488">
    <property type="term" value="F:methylenetetrahydrofolate dehydrogenase (NADP+) activity"/>
    <property type="evidence" value="ECO:0007669"/>
    <property type="project" value="UniProtKB-UniRule"/>
</dbReference>
<organism evidence="15 16">
    <name type="scientific">Candidatus Criblamydia sequanensis CRIB-18</name>
    <dbReference type="NCBI Taxonomy" id="1437425"/>
    <lineage>
        <taxon>Bacteria</taxon>
        <taxon>Pseudomonadati</taxon>
        <taxon>Chlamydiota</taxon>
        <taxon>Chlamydiia</taxon>
        <taxon>Parachlamydiales</taxon>
        <taxon>Candidatus Criblamydiaceae</taxon>
        <taxon>Candidatus Criblamydia</taxon>
    </lineage>
</organism>
<evidence type="ECO:0000256" key="9">
    <source>
        <dbReference type="ARBA" id="ARBA00023102"/>
    </source>
</evidence>
<evidence type="ECO:0000256" key="1">
    <source>
        <dbReference type="ARBA" id="ARBA00004777"/>
    </source>
</evidence>
<dbReference type="SUPFAM" id="SSF53223">
    <property type="entry name" value="Aminoacid dehydrogenase-like, N-terminal domain"/>
    <property type="match status" value="1"/>
</dbReference>
<dbReference type="GO" id="GO:0006164">
    <property type="term" value="P:purine nucleotide biosynthetic process"/>
    <property type="evidence" value="ECO:0007669"/>
    <property type="project" value="UniProtKB-KW"/>
</dbReference>
<keyword evidence="7 12" id="KW-0521">NADP</keyword>
<dbReference type="InterPro" id="IPR000672">
    <property type="entry name" value="THF_DH/CycHdrlase"/>
</dbReference>